<dbReference type="EMBL" id="WUUS01000008">
    <property type="protein sequence ID" value="MXR42217.1"/>
    <property type="molecule type" value="Genomic_DNA"/>
</dbReference>
<comment type="caution">
    <text evidence="2">The sequence shown here is derived from an EMBL/GenBank/DDBJ whole genome shotgun (WGS) entry which is preliminary data.</text>
</comment>
<dbReference type="AlphaFoldDB" id="A0A6B0SUG3"/>
<evidence type="ECO:0000256" key="1">
    <source>
        <dbReference type="SAM" id="MobiDB-lite"/>
    </source>
</evidence>
<keyword evidence="3" id="KW-1185">Reference proteome</keyword>
<feature type="region of interest" description="Disordered" evidence="1">
    <location>
        <begin position="92"/>
        <end position="129"/>
    </location>
</feature>
<name>A0A6B0SUG3_9EURY</name>
<sequence length="181" mass="18610">MRRGPDPERPIEAVQNAAVEHAVTVGESRDALALVGALDPLREGPAPTGTDPRTHADELADGHDRETVLDPQSRESVAVPSMTTAAVLAAWSGLRLRSDRDRPATGPATGTQEPPGPGDGIGDGDVAPSPAVVGAAVACERFDLSPASAASLADCGISVVRQVLAERDAADASSNDPRRDR</sequence>
<accession>A0A6B0SUG3</accession>
<protein>
    <submittedName>
        <fullName evidence="2">Uncharacterized protein</fullName>
    </submittedName>
</protein>
<evidence type="ECO:0000313" key="2">
    <source>
        <dbReference type="EMBL" id="MXR42217.1"/>
    </source>
</evidence>
<feature type="region of interest" description="Disordered" evidence="1">
    <location>
        <begin position="40"/>
        <end position="79"/>
    </location>
</feature>
<dbReference type="RefSeq" id="WP_159668098.1">
    <property type="nucleotide sequence ID" value="NZ_WUUS01000008.1"/>
</dbReference>
<organism evidence="2 3">
    <name type="scientific">Halobaculum saliterrae</name>
    <dbReference type="NCBI Taxonomy" id="2073113"/>
    <lineage>
        <taxon>Archaea</taxon>
        <taxon>Methanobacteriati</taxon>
        <taxon>Methanobacteriota</taxon>
        <taxon>Stenosarchaea group</taxon>
        <taxon>Halobacteria</taxon>
        <taxon>Halobacteriales</taxon>
        <taxon>Haloferacaceae</taxon>
        <taxon>Halobaculum</taxon>
    </lineage>
</organism>
<gene>
    <name evidence="2" type="ORF">GRX01_12815</name>
</gene>
<dbReference type="OrthoDB" id="386762at2157"/>
<evidence type="ECO:0000313" key="3">
    <source>
        <dbReference type="Proteomes" id="UP000437065"/>
    </source>
</evidence>
<dbReference type="Proteomes" id="UP000437065">
    <property type="component" value="Unassembled WGS sequence"/>
</dbReference>
<reference evidence="2 3" key="1">
    <citation type="submission" date="2019-12" db="EMBL/GenBank/DDBJ databases">
        <title>Isolation and characterization of three novel carbon monoxide-oxidizing members of Halobacteria from salione crusts and soils.</title>
        <authorList>
            <person name="Myers M.R."/>
            <person name="King G.M."/>
        </authorList>
    </citation>
    <scope>NUCLEOTIDE SEQUENCE [LARGE SCALE GENOMIC DNA]</scope>
    <source>
        <strain evidence="2 3">WSA2</strain>
    </source>
</reference>
<feature type="compositionally biased region" description="Basic and acidic residues" evidence="1">
    <location>
        <begin position="52"/>
        <end position="68"/>
    </location>
</feature>
<proteinExistence type="predicted"/>